<evidence type="ECO:0000259" key="4">
    <source>
        <dbReference type="PROSITE" id="PS50043"/>
    </source>
</evidence>
<dbReference type="InterPro" id="IPR016032">
    <property type="entry name" value="Sig_transdc_resp-reg_C-effctor"/>
</dbReference>
<dbReference type="PANTHER" id="PTHR44688:SF16">
    <property type="entry name" value="DNA-BINDING TRANSCRIPTIONAL ACTIVATOR DEVR_DOSR"/>
    <property type="match status" value="1"/>
</dbReference>
<dbReference type="RefSeq" id="WP_244179407.1">
    <property type="nucleotide sequence ID" value="NZ_FPBH01000013.1"/>
</dbReference>
<protein>
    <submittedName>
        <fullName evidence="5">Regulatory protein, luxR family</fullName>
    </submittedName>
</protein>
<dbReference type="PANTHER" id="PTHR44688">
    <property type="entry name" value="DNA-BINDING TRANSCRIPTIONAL ACTIVATOR DEVR_DOSR"/>
    <property type="match status" value="1"/>
</dbReference>
<keyword evidence="3" id="KW-0804">Transcription</keyword>
<dbReference type="PRINTS" id="PR00038">
    <property type="entry name" value="HTHLUXR"/>
</dbReference>
<dbReference type="Pfam" id="PF00196">
    <property type="entry name" value="GerE"/>
    <property type="match status" value="1"/>
</dbReference>
<evidence type="ECO:0000313" key="6">
    <source>
        <dbReference type="Proteomes" id="UP000198844"/>
    </source>
</evidence>
<organism evidence="5 6">
    <name type="scientific">Paraburkholderia aspalathi</name>
    <dbReference type="NCBI Taxonomy" id="1324617"/>
    <lineage>
        <taxon>Bacteria</taxon>
        <taxon>Pseudomonadati</taxon>
        <taxon>Pseudomonadota</taxon>
        <taxon>Betaproteobacteria</taxon>
        <taxon>Burkholderiales</taxon>
        <taxon>Burkholderiaceae</taxon>
        <taxon>Paraburkholderia</taxon>
    </lineage>
</organism>
<keyword evidence="1" id="KW-0805">Transcription regulation</keyword>
<dbReference type="AlphaFoldDB" id="A0A1I7E2U9"/>
<proteinExistence type="predicted"/>
<name>A0A1I7E2U9_9BURK</name>
<evidence type="ECO:0000256" key="2">
    <source>
        <dbReference type="ARBA" id="ARBA00023125"/>
    </source>
</evidence>
<gene>
    <name evidence="5" type="ORF">SAMN05192563_1013120</name>
</gene>
<feature type="domain" description="HTH luxR-type" evidence="4">
    <location>
        <begin position="303"/>
        <end position="368"/>
    </location>
</feature>
<dbReference type="InterPro" id="IPR036388">
    <property type="entry name" value="WH-like_DNA-bd_sf"/>
</dbReference>
<dbReference type="GO" id="GO:0006355">
    <property type="term" value="P:regulation of DNA-templated transcription"/>
    <property type="evidence" value="ECO:0007669"/>
    <property type="project" value="InterPro"/>
</dbReference>
<dbReference type="InterPro" id="IPR000792">
    <property type="entry name" value="Tscrpt_reg_LuxR_C"/>
</dbReference>
<dbReference type="GO" id="GO:0003677">
    <property type="term" value="F:DNA binding"/>
    <property type="evidence" value="ECO:0007669"/>
    <property type="project" value="UniProtKB-KW"/>
</dbReference>
<evidence type="ECO:0000256" key="1">
    <source>
        <dbReference type="ARBA" id="ARBA00023015"/>
    </source>
</evidence>
<dbReference type="SUPFAM" id="SSF46894">
    <property type="entry name" value="C-terminal effector domain of the bipartite response regulators"/>
    <property type="match status" value="1"/>
</dbReference>
<dbReference type="EMBL" id="FPBH01000013">
    <property type="protein sequence ID" value="SFU18248.1"/>
    <property type="molecule type" value="Genomic_DNA"/>
</dbReference>
<sequence length="388" mass="44485">MAWLKPVSADRSPVWDRMGTVPSVSYQSLVLHTMHFTAEDLRLVLELVELLGRPSPENLIDRPDVIQKLASLFHADFIGHAIWSRDNGQFEQATHWGRDAHMAVEYEQHFQFLDPISPLLIGREDAVLSDSLIDRRTFRNTEYFSDFLSRYRVYSGVDLYPHEAGHVQFNYRFWTSNQKKRFGEREVALLNMLRPYLINEYQLRHVARTNNQTDTAIENYASFLVQESEKPKPNQKAHKLLAGLQPAEREALCRLISRIPYDPSATAQWNGFDLCVEYAADERKKGRAYMVYLLARTIGSGSWFQQHFDLTLREGEICPLLLKGLADKQIAAILKISYWTVRIHVGRILEKLAIDSRAGIGLAVLKASHNTRADKAYLPDTSSIVIPS</sequence>
<evidence type="ECO:0000256" key="3">
    <source>
        <dbReference type="ARBA" id="ARBA00023163"/>
    </source>
</evidence>
<keyword evidence="2" id="KW-0238">DNA-binding</keyword>
<evidence type="ECO:0000313" key="5">
    <source>
        <dbReference type="EMBL" id="SFU18248.1"/>
    </source>
</evidence>
<dbReference type="PROSITE" id="PS50043">
    <property type="entry name" value="HTH_LUXR_2"/>
    <property type="match status" value="1"/>
</dbReference>
<dbReference type="Gene3D" id="1.10.10.10">
    <property type="entry name" value="Winged helix-like DNA-binding domain superfamily/Winged helix DNA-binding domain"/>
    <property type="match status" value="1"/>
</dbReference>
<dbReference type="SMART" id="SM00421">
    <property type="entry name" value="HTH_LUXR"/>
    <property type="match status" value="1"/>
</dbReference>
<dbReference type="Proteomes" id="UP000198844">
    <property type="component" value="Unassembled WGS sequence"/>
</dbReference>
<dbReference type="CDD" id="cd06170">
    <property type="entry name" value="LuxR_C_like"/>
    <property type="match status" value="1"/>
</dbReference>
<reference evidence="5 6" key="1">
    <citation type="submission" date="2016-10" db="EMBL/GenBank/DDBJ databases">
        <authorList>
            <person name="de Groot N.N."/>
        </authorList>
    </citation>
    <scope>NUCLEOTIDE SEQUENCE [LARGE SCALE GENOMIC DNA]</scope>
    <source>
        <strain evidence="5 6">LMG 27731</strain>
    </source>
</reference>
<accession>A0A1I7E2U9</accession>